<name>A0ABV6GPW9_9BACL</name>
<dbReference type="EMBL" id="JBHLVN010000013">
    <property type="protein sequence ID" value="MFC0296544.1"/>
    <property type="molecule type" value="Genomic_DNA"/>
</dbReference>
<reference evidence="2 3" key="1">
    <citation type="submission" date="2024-09" db="EMBL/GenBank/DDBJ databases">
        <authorList>
            <person name="Sun Q."/>
            <person name="Mori K."/>
        </authorList>
    </citation>
    <scope>NUCLEOTIDE SEQUENCE [LARGE SCALE GENOMIC DNA]</scope>
    <source>
        <strain evidence="2 3">CCM 7224</strain>
    </source>
</reference>
<accession>A0ABV6GPW9</accession>
<evidence type="ECO:0000313" key="3">
    <source>
        <dbReference type="Proteomes" id="UP001589785"/>
    </source>
</evidence>
<keyword evidence="3" id="KW-1185">Reference proteome</keyword>
<comment type="caution">
    <text evidence="2">The sequence shown here is derived from an EMBL/GenBank/DDBJ whole genome shotgun (WGS) entry which is preliminary data.</text>
</comment>
<evidence type="ECO:0000256" key="1">
    <source>
        <dbReference type="SAM" id="Phobius"/>
    </source>
</evidence>
<keyword evidence="1" id="KW-1133">Transmembrane helix</keyword>
<evidence type="ECO:0000313" key="2">
    <source>
        <dbReference type="EMBL" id="MFC0296544.1"/>
    </source>
</evidence>
<gene>
    <name evidence="2" type="ORF">ACFFHQ_03445</name>
</gene>
<keyword evidence="1" id="KW-0472">Membrane</keyword>
<keyword evidence="1" id="KW-0812">Transmembrane</keyword>
<proteinExistence type="predicted"/>
<dbReference type="RefSeq" id="WP_066228444.1">
    <property type="nucleotide sequence ID" value="NZ_JBHLVN010000013.1"/>
</dbReference>
<sequence>MIPLFFNLLFLLVLIAVILSVVFLNKFSRKTLMLVYAGAFLVMLLIVSTGHSTTWLKYQLQSRLNHIETNEVNIESDRKAVAEIESLPHPVHFRIISMKKTGHEQYDVVIQTEANKERCRIRMISYTEPLRWVPFNDFQLNQVNKIP</sequence>
<dbReference type="Proteomes" id="UP001589785">
    <property type="component" value="Unassembled WGS sequence"/>
</dbReference>
<feature type="transmembrane region" description="Helical" evidence="1">
    <location>
        <begin position="34"/>
        <end position="56"/>
    </location>
</feature>
<protein>
    <submittedName>
        <fullName evidence="2">Uncharacterized protein</fullName>
    </submittedName>
</protein>
<organism evidence="2 3">
    <name type="scientific">Geobacillus jurassicus</name>
    <dbReference type="NCBI Taxonomy" id="235932"/>
    <lineage>
        <taxon>Bacteria</taxon>
        <taxon>Bacillati</taxon>
        <taxon>Bacillota</taxon>
        <taxon>Bacilli</taxon>
        <taxon>Bacillales</taxon>
        <taxon>Anoxybacillaceae</taxon>
        <taxon>Geobacillus</taxon>
    </lineage>
</organism>